<sequence>MISLYGPLNKCKTSQGSRMLSQWFKQPLMKLEEHLNNLLDLHHLAKHFQRGKATLQVGDDSHISLKLFNSMDDTLRDLIEKIFLTKLKEHNDQLEKFKELVETIITCS</sequence>
<organism evidence="2 3">
    <name type="scientific">Gigaspora margarita</name>
    <dbReference type="NCBI Taxonomy" id="4874"/>
    <lineage>
        <taxon>Eukaryota</taxon>
        <taxon>Fungi</taxon>
        <taxon>Fungi incertae sedis</taxon>
        <taxon>Mucoromycota</taxon>
        <taxon>Glomeromycotina</taxon>
        <taxon>Glomeromycetes</taxon>
        <taxon>Diversisporales</taxon>
        <taxon>Gigasporaceae</taxon>
        <taxon>Gigaspora</taxon>
    </lineage>
</organism>
<dbReference type="InterPro" id="IPR036187">
    <property type="entry name" value="DNA_mismatch_repair_MutS_sf"/>
</dbReference>
<evidence type="ECO:0000259" key="1">
    <source>
        <dbReference type="Pfam" id="PF05192"/>
    </source>
</evidence>
<comment type="caution">
    <text evidence="2">The sequence shown here is derived from an EMBL/GenBank/DDBJ whole genome shotgun (WGS) entry which is preliminary data.</text>
</comment>
<dbReference type="Gene3D" id="1.10.1420.10">
    <property type="match status" value="1"/>
</dbReference>
<accession>A0ABN7VXK2</accession>
<evidence type="ECO:0000313" key="2">
    <source>
        <dbReference type="EMBL" id="CAG8804865.1"/>
    </source>
</evidence>
<protein>
    <submittedName>
        <fullName evidence="2">29621_t:CDS:1</fullName>
    </submittedName>
</protein>
<dbReference type="Pfam" id="PF05192">
    <property type="entry name" value="MutS_III"/>
    <property type="match status" value="1"/>
</dbReference>
<reference evidence="2 3" key="1">
    <citation type="submission" date="2021-06" db="EMBL/GenBank/DDBJ databases">
        <authorList>
            <person name="Kallberg Y."/>
            <person name="Tangrot J."/>
            <person name="Rosling A."/>
        </authorList>
    </citation>
    <scope>NUCLEOTIDE SEQUENCE [LARGE SCALE GENOMIC DNA]</scope>
    <source>
        <strain evidence="2 3">120-4 pot B 10/14</strain>
    </source>
</reference>
<gene>
    <name evidence="2" type="ORF">GMARGA_LOCUS23953</name>
</gene>
<dbReference type="Proteomes" id="UP000789901">
    <property type="component" value="Unassembled WGS sequence"/>
</dbReference>
<dbReference type="EMBL" id="CAJVQB010024753">
    <property type="protein sequence ID" value="CAG8804865.1"/>
    <property type="molecule type" value="Genomic_DNA"/>
</dbReference>
<evidence type="ECO:0000313" key="3">
    <source>
        <dbReference type="Proteomes" id="UP000789901"/>
    </source>
</evidence>
<dbReference type="Gene3D" id="6.10.140.80">
    <property type="match status" value="1"/>
</dbReference>
<feature type="domain" description="DNA mismatch repair protein MutS core" evidence="1">
    <location>
        <begin position="3"/>
        <end position="33"/>
    </location>
</feature>
<dbReference type="InterPro" id="IPR007696">
    <property type="entry name" value="DNA_mismatch_repair_MutS_core"/>
</dbReference>
<proteinExistence type="predicted"/>
<name>A0ABN7VXK2_GIGMA</name>
<feature type="non-terminal residue" evidence="2">
    <location>
        <position position="108"/>
    </location>
</feature>
<keyword evidence="3" id="KW-1185">Reference proteome</keyword>
<dbReference type="SUPFAM" id="SSF48334">
    <property type="entry name" value="DNA repair protein MutS, domain III"/>
    <property type="match status" value="1"/>
</dbReference>